<keyword evidence="2" id="KW-1185">Reference proteome</keyword>
<evidence type="ECO:0000313" key="1">
    <source>
        <dbReference type="EMBL" id="KAJ1154319.1"/>
    </source>
</evidence>
<dbReference type="AlphaFoldDB" id="A0AAV7RND5"/>
<reference evidence="1" key="1">
    <citation type="journal article" date="2022" name="bioRxiv">
        <title>Sequencing and chromosome-scale assembly of the giantPleurodeles waltlgenome.</title>
        <authorList>
            <person name="Brown T."/>
            <person name="Elewa A."/>
            <person name="Iarovenko S."/>
            <person name="Subramanian E."/>
            <person name="Araus A.J."/>
            <person name="Petzold A."/>
            <person name="Susuki M."/>
            <person name="Suzuki K.-i.T."/>
            <person name="Hayashi T."/>
            <person name="Toyoda A."/>
            <person name="Oliveira C."/>
            <person name="Osipova E."/>
            <person name="Leigh N.D."/>
            <person name="Simon A."/>
            <person name="Yun M.H."/>
        </authorList>
    </citation>
    <scope>NUCLEOTIDE SEQUENCE</scope>
    <source>
        <strain evidence="1">20211129_DDA</strain>
        <tissue evidence="1">Liver</tissue>
    </source>
</reference>
<proteinExistence type="predicted"/>
<gene>
    <name evidence="1" type="ORF">NDU88_007072</name>
</gene>
<comment type="caution">
    <text evidence="1">The sequence shown here is derived from an EMBL/GenBank/DDBJ whole genome shotgun (WGS) entry which is preliminary data.</text>
</comment>
<name>A0AAV7RND5_PLEWA</name>
<organism evidence="1 2">
    <name type="scientific">Pleurodeles waltl</name>
    <name type="common">Iberian ribbed newt</name>
    <dbReference type="NCBI Taxonomy" id="8319"/>
    <lineage>
        <taxon>Eukaryota</taxon>
        <taxon>Metazoa</taxon>
        <taxon>Chordata</taxon>
        <taxon>Craniata</taxon>
        <taxon>Vertebrata</taxon>
        <taxon>Euteleostomi</taxon>
        <taxon>Amphibia</taxon>
        <taxon>Batrachia</taxon>
        <taxon>Caudata</taxon>
        <taxon>Salamandroidea</taxon>
        <taxon>Salamandridae</taxon>
        <taxon>Pleurodelinae</taxon>
        <taxon>Pleurodeles</taxon>
    </lineage>
</organism>
<sequence length="85" mass="9198">MPPRKPHPRLGRFRGGPQRGRCCCCCCCGAPLCAPAGAAGVRYEQYRWLLRDADPGGNTYEDLGVCSTMPGMVQPSHADSEESIK</sequence>
<dbReference type="EMBL" id="JANPWB010000009">
    <property type="protein sequence ID" value="KAJ1154319.1"/>
    <property type="molecule type" value="Genomic_DNA"/>
</dbReference>
<dbReference type="Proteomes" id="UP001066276">
    <property type="component" value="Chromosome 5"/>
</dbReference>
<protein>
    <submittedName>
        <fullName evidence="1">Uncharacterized protein</fullName>
    </submittedName>
</protein>
<accession>A0AAV7RND5</accession>
<evidence type="ECO:0000313" key="2">
    <source>
        <dbReference type="Proteomes" id="UP001066276"/>
    </source>
</evidence>